<evidence type="ECO:0000259" key="1">
    <source>
        <dbReference type="Pfam" id="PF13280"/>
    </source>
</evidence>
<accession>A0AAJ1IFW7</accession>
<dbReference type="Pfam" id="PF13280">
    <property type="entry name" value="WYL"/>
    <property type="match status" value="1"/>
</dbReference>
<dbReference type="Gene3D" id="1.10.10.10">
    <property type="entry name" value="Winged helix-like DNA-binding domain superfamily/Winged helix DNA-binding domain"/>
    <property type="match status" value="1"/>
</dbReference>
<name>A0AAJ1IFW7_9SPIO</name>
<gene>
    <name evidence="3" type="ORF">PQJ61_11075</name>
</gene>
<protein>
    <submittedName>
        <fullName evidence="3">WYL domain-containing protein</fullName>
    </submittedName>
</protein>
<dbReference type="InterPro" id="IPR026881">
    <property type="entry name" value="WYL_dom"/>
</dbReference>
<dbReference type="PANTHER" id="PTHR34580:SF9">
    <property type="entry name" value="SLL5097 PROTEIN"/>
    <property type="match status" value="1"/>
</dbReference>
<evidence type="ECO:0000259" key="2">
    <source>
        <dbReference type="Pfam" id="PF25583"/>
    </source>
</evidence>
<dbReference type="InterPro" id="IPR036388">
    <property type="entry name" value="WH-like_DNA-bd_sf"/>
</dbReference>
<dbReference type="InterPro" id="IPR057727">
    <property type="entry name" value="WCX_dom"/>
</dbReference>
<comment type="caution">
    <text evidence="3">The sequence shown here is derived from an EMBL/GenBank/DDBJ whole genome shotgun (WGS) entry which is preliminary data.</text>
</comment>
<organism evidence="3 4">
    <name type="scientific">Candidatus Thalassospirochaeta sargassi</name>
    <dbReference type="NCBI Taxonomy" id="3119039"/>
    <lineage>
        <taxon>Bacteria</taxon>
        <taxon>Pseudomonadati</taxon>
        <taxon>Spirochaetota</taxon>
        <taxon>Spirochaetia</taxon>
        <taxon>Spirochaetales</taxon>
        <taxon>Spirochaetaceae</taxon>
        <taxon>Candidatus Thalassospirochaeta</taxon>
    </lineage>
</organism>
<proteinExistence type="predicted"/>
<evidence type="ECO:0000313" key="3">
    <source>
        <dbReference type="EMBL" id="MDC7227292.1"/>
    </source>
</evidence>
<dbReference type="Pfam" id="PF25583">
    <property type="entry name" value="WCX"/>
    <property type="match status" value="1"/>
</dbReference>
<dbReference type="AlphaFoldDB" id="A0AAJ1IFW7"/>
<dbReference type="PROSITE" id="PS52050">
    <property type="entry name" value="WYL"/>
    <property type="match status" value="1"/>
</dbReference>
<reference evidence="3 4" key="1">
    <citation type="submission" date="2022-12" db="EMBL/GenBank/DDBJ databases">
        <title>Metagenome assembled genome from gulf of manar.</title>
        <authorList>
            <person name="Kohli P."/>
            <person name="Pk S."/>
            <person name="Venkata Ramana C."/>
            <person name="Sasikala C."/>
        </authorList>
    </citation>
    <scope>NUCLEOTIDE SEQUENCE [LARGE SCALE GENOMIC DNA]</scope>
    <source>
        <strain evidence="3">JB008</strain>
    </source>
</reference>
<feature type="domain" description="WCX" evidence="2">
    <location>
        <begin position="241"/>
        <end position="318"/>
    </location>
</feature>
<evidence type="ECO:0000313" key="4">
    <source>
        <dbReference type="Proteomes" id="UP001221217"/>
    </source>
</evidence>
<dbReference type="EMBL" id="JAQQAL010000024">
    <property type="protein sequence ID" value="MDC7227292.1"/>
    <property type="molecule type" value="Genomic_DNA"/>
</dbReference>
<dbReference type="Proteomes" id="UP001221217">
    <property type="component" value="Unassembled WGS sequence"/>
</dbReference>
<dbReference type="InterPro" id="IPR051534">
    <property type="entry name" value="CBASS_pafABC_assoc_protein"/>
</dbReference>
<sequence>MKKSQLSRIFFIHEQLKAGGYPSSVKLAELWEGVSSKTVRRDIEYLRDMMNAPIEYDASRRGYYYTEPSYDIPSFMLTEGELFSLAIGEVVLADYQNSPFFPQLKQIFDRIKVNLSENINLDSLDIKDMISAVHYPQVKIDPDIFAPVSSAVSSARIIRVQYQVPRYSDTRAMTIEPYKIVAHRGNWYLIGNHIEAEKIKVWAINRIKQINLNEETFKIPADFDLEDYIDTSLGIFISTKRYEVSLKFSSAVAGIIKERKWHDNQKFTDLEDGSLRLTYTTNQLEETLNWAFSWGENVVIEKPEKLVAEAKEKIRRMMELYG</sequence>
<dbReference type="PANTHER" id="PTHR34580">
    <property type="match status" value="1"/>
</dbReference>
<feature type="domain" description="WYL" evidence="1">
    <location>
        <begin position="144"/>
        <end position="210"/>
    </location>
</feature>